<proteinExistence type="predicted"/>
<accession>A0A644V619</accession>
<reference evidence="1" key="1">
    <citation type="submission" date="2019-08" db="EMBL/GenBank/DDBJ databases">
        <authorList>
            <person name="Kucharzyk K."/>
            <person name="Murdoch R.W."/>
            <person name="Higgins S."/>
            <person name="Loffler F."/>
        </authorList>
    </citation>
    <scope>NUCLEOTIDE SEQUENCE</scope>
</reference>
<dbReference type="SUPFAM" id="SSF55961">
    <property type="entry name" value="Bet v1-like"/>
    <property type="match status" value="1"/>
</dbReference>
<gene>
    <name evidence="1" type="ORF">SDC9_32229</name>
</gene>
<evidence type="ECO:0000313" key="1">
    <source>
        <dbReference type="EMBL" id="MPL86252.1"/>
    </source>
</evidence>
<protein>
    <recommendedName>
        <fullName evidence="2">SRPBCC family protein</fullName>
    </recommendedName>
</protein>
<comment type="caution">
    <text evidence="1">The sequence shown here is derived from an EMBL/GenBank/DDBJ whole genome shotgun (WGS) entry which is preliminary data.</text>
</comment>
<dbReference type="AlphaFoldDB" id="A0A644V619"/>
<dbReference type="EMBL" id="VSSQ01000219">
    <property type="protein sequence ID" value="MPL86252.1"/>
    <property type="molecule type" value="Genomic_DNA"/>
</dbReference>
<evidence type="ECO:0008006" key="2">
    <source>
        <dbReference type="Google" id="ProtNLM"/>
    </source>
</evidence>
<name>A0A644V619_9ZZZZ</name>
<sequence>MTTYKSDIKTISSSEEVVFGMLSDLNNLGKLGDMDKLQGKFRVVEYDADSCLLELSQFGKVGFRITEKTPHNSIWFETSYLPVEVNAEIKLDELSSNQTQMQLLLHANLPSVLKMMLNKQLEQGINTLADLFEKLLNKKLT</sequence>
<organism evidence="1">
    <name type="scientific">bioreactor metagenome</name>
    <dbReference type="NCBI Taxonomy" id="1076179"/>
    <lineage>
        <taxon>unclassified sequences</taxon>
        <taxon>metagenomes</taxon>
        <taxon>ecological metagenomes</taxon>
    </lineage>
</organism>